<evidence type="ECO:0000256" key="1">
    <source>
        <dbReference type="ARBA" id="ARBA00004141"/>
    </source>
</evidence>
<dbReference type="GO" id="GO:0005351">
    <property type="term" value="F:carbohydrate:proton symporter activity"/>
    <property type="evidence" value="ECO:0007669"/>
    <property type="project" value="TreeGrafter"/>
</dbReference>
<dbReference type="FunFam" id="1.20.1250.20:FF:000134">
    <property type="entry name" value="MFS sugar transporter protein"/>
    <property type="match status" value="1"/>
</dbReference>
<dbReference type="Gene3D" id="1.20.1250.20">
    <property type="entry name" value="MFS general substrate transporter like domains"/>
    <property type="match status" value="1"/>
</dbReference>
<reference evidence="8 9" key="1">
    <citation type="submission" date="2020-01" db="EMBL/GenBank/DDBJ databases">
        <title>Aspergillus terreus IFO 6365 whole genome shotgun sequence.</title>
        <authorList>
            <person name="Kanamasa S."/>
            <person name="Takahashi H."/>
        </authorList>
    </citation>
    <scope>NUCLEOTIDE SEQUENCE [LARGE SCALE GENOMIC DNA]</scope>
    <source>
        <strain evidence="8 9">IFO 6365</strain>
    </source>
</reference>
<dbReference type="PRINTS" id="PR00171">
    <property type="entry name" value="SUGRTRNSPORT"/>
</dbReference>
<dbReference type="InterPro" id="IPR036259">
    <property type="entry name" value="MFS_trans_sf"/>
</dbReference>
<dbReference type="VEuPathDB" id="FungiDB:ATEG_09197"/>
<keyword evidence="8" id="KW-0762">Sugar transport</keyword>
<dbReference type="InterPro" id="IPR050360">
    <property type="entry name" value="MFS_Sugar_Transporters"/>
</dbReference>
<organism evidence="8 9">
    <name type="scientific">Aspergillus terreus</name>
    <dbReference type="NCBI Taxonomy" id="33178"/>
    <lineage>
        <taxon>Eukaryota</taxon>
        <taxon>Fungi</taxon>
        <taxon>Dikarya</taxon>
        <taxon>Ascomycota</taxon>
        <taxon>Pezizomycotina</taxon>
        <taxon>Eurotiomycetes</taxon>
        <taxon>Eurotiomycetidae</taxon>
        <taxon>Eurotiales</taxon>
        <taxon>Aspergillaceae</taxon>
        <taxon>Aspergillus</taxon>
        <taxon>Aspergillus subgen. Circumdati</taxon>
    </lineage>
</organism>
<evidence type="ECO:0000256" key="6">
    <source>
        <dbReference type="ARBA" id="ARBA00023136"/>
    </source>
</evidence>
<dbReference type="NCBIfam" id="TIGR00879">
    <property type="entry name" value="SP"/>
    <property type="match status" value="1"/>
</dbReference>
<accession>A0A5M3YSH7</accession>
<keyword evidence="6" id="KW-0472">Membrane</keyword>
<dbReference type="PROSITE" id="PS50850">
    <property type="entry name" value="MFS"/>
    <property type="match status" value="1"/>
</dbReference>
<dbReference type="AlphaFoldDB" id="A0A5M3YSH7"/>
<proteinExistence type="inferred from homology"/>
<sequence>MKGLDLSNRLSGRWLLAFITIANACSMAWFGYDQGVFSGVLISADFKKHFPETKNANTSGITSSCFSLGAFFGALCAFAFGDKLGRKKTIILGLSCNVVGAVLQIASWHLPQMIVGRIINGFGMGLTSSTCPVYQAECSSPRSRGKLVVVGSMSNTAAFCLASWMNYGLYFQGSALQWRFPLGFQLVFPVVVATALLFVPDSPRWLLLQDRPDEALQVIARLAGPNVGIDDPDVTKQFLSIQSVLQMERQDRVPITDVLRCRDKTQTLRRLLLSCGTQFMQQFSGVNALGYYLPTLLQQSVGLDEEESRLLTGVNGTIYLFAAMCCLLIIDRMMLYGSLTMGSCYLIAAICLKTAESDVSREKLLGRVTTAMFFLYYFFYGTSFAKVPWVYNSEVNSLGWRTRGAAAATATNWMGGFIVTQFTKVGVDNLHWRFYLMFAIIVWAYFPVVFCLYPETSRRTLEDMDEIFLRNRSLIVCGKKILTQRERPAEFVEAEARRIAEGGLEGKGDATVKHVEVV</sequence>
<comment type="subcellular location">
    <subcellularLocation>
        <location evidence="1">Membrane</location>
        <topology evidence="1">Multi-pass membrane protein</topology>
    </subcellularLocation>
</comment>
<keyword evidence="9" id="KW-1185">Reference proteome</keyword>
<keyword evidence="3 7" id="KW-0813">Transport</keyword>
<dbReference type="OrthoDB" id="6339427at2759"/>
<dbReference type="InterPro" id="IPR020846">
    <property type="entry name" value="MFS_dom"/>
</dbReference>
<comment type="caution">
    <text evidence="8">The sequence shown here is derived from an EMBL/GenBank/DDBJ whole genome shotgun (WGS) entry which is preliminary data.</text>
</comment>
<dbReference type="InterPro" id="IPR005829">
    <property type="entry name" value="Sugar_transporter_CS"/>
</dbReference>
<evidence type="ECO:0000313" key="8">
    <source>
        <dbReference type="EMBL" id="GFF15186.1"/>
    </source>
</evidence>
<gene>
    <name evidence="8" type="ORF">ATEIFO6365_0004030500</name>
</gene>
<evidence type="ECO:0000313" key="9">
    <source>
        <dbReference type="Proteomes" id="UP000452235"/>
    </source>
</evidence>
<dbReference type="PANTHER" id="PTHR48022:SF26">
    <property type="entry name" value="MAJOR FACILITATOR SUPERFAMILY (MFS) PROFILE DOMAIN-CONTAINING PROTEIN-RELATED"/>
    <property type="match status" value="1"/>
</dbReference>
<evidence type="ECO:0000256" key="7">
    <source>
        <dbReference type="RuleBase" id="RU003346"/>
    </source>
</evidence>
<keyword evidence="4" id="KW-0812">Transmembrane</keyword>
<evidence type="ECO:0000256" key="3">
    <source>
        <dbReference type="ARBA" id="ARBA00022448"/>
    </source>
</evidence>
<dbReference type="Proteomes" id="UP000452235">
    <property type="component" value="Unassembled WGS sequence"/>
</dbReference>
<name>A0A5M3YSH7_ASPTE</name>
<evidence type="ECO:0000256" key="4">
    <source>
        <dbReference type="ARBA" id="ARBA00022692"/>
    </source>
</evidence>
<dbReference type="EMBL" id="BLJY01000004">
    <property type="protein sequence ID" value="GFF15186.1"/>
    <property type="molecule type" value="Genomic_DNA"/>
</dbReference>
<dbReference type="GO" id="GO:0016020">
    <property type="term" value="C:membrane"/>
    <property type="evidence" value="ECO:0007669"/>
    <property type="project" value="UniProtKB-SubCell"/>
</dbReference>
<evidence type="ECO:0000256" key="2">
    <source>
        <dbReference type="ARBA" id="ARBA00010992"/>
    </source>
</evidence>
<dbReference type="PROSITE" id="PS00217">
    <property type="entry name" value="SUGAR_TRANSPORT_2"/>
    <property type="match status" value="1"/>
</dbReference>
<comment type="similarity">
    <text evidence="2 7">Belongs to the major facilitator superfamily. Sugar transporter (TC 2.A.1.1) family.</text>
</comment>
<dbReference type="Pfam" id="PF00083">
    <property type="entry name" value="Sugar_tr"/>
    <property type="match status" value="1"/>
</dbReference>
<keyword evidence="5" id="KW-1133">Transmembrane helix</keyword>
<dbReference type="SUPFAM" id="SSF103473">
    <property type="entry name" value="MFS general substrate transporter"/>
    <property type="match status" value="1"/>
</dbReference>
<dbReference type="InterPro" id="IPR003663">
    <property type="entry name" value="Sugar/inositol_transpt"/>
</dbReference>
<protein>
    <submittedName>
        <fullName evidence="8">Sugar transporter</fullName>
    </submittedName>
</protein>
<dbReference type="InterPro" id="IPR005828">
    <property type="entry name" value="MFS_sugar_transport-like"/>
</dbReference>
<evidence type="ECO:0000256" key="5">
    <source>
        <dbReference type="ARBA" id="ARBA00022989"/>
    </source>
</evidence>
<dbReference type="PANTHER" id="PTHR48022">
    <property type="entry name" value="PLASTIDIC GLUCOSE TRANSPORTER 4"/>
    <property type="match status" value="1"/>
</dbReference>